<dbReference type="SUPFAM" id="SSF55486">
    <property type="entry name" value="Metalloproteases ('zincins'), catalytic domain"/>
    <property type="match status" value="1"/>
</dbReference>
<comment type="cofactor">
    <cofactor evidence="1">
        <name>Zn(2+)</name>
        <dbReference type="ChEBI" id="CHEBI:29105"/>
    </cofactor>
</comment>
<evidence type="ECO:0000259" key="10">
    <source>
        <dbReference type="Pfam" id="PF05649"/>
    </source>
</evidence>
<keyword evidence="8" id="KW-0812">Transmembrane</keyword>
<dbReference type="Pfam" id="PF01431">
    <property type="entry name" value="Peptidase_M13"/>
    <property type="match status" value="1"/>
</dbReference>
<evidence type="ECO:0000259" key="9">
    <source>
        <dbReference type="Pfam" id="PF01431"/>
    </source>
</evidence>
<dbReference type="InterPro" id="IPR042089">
    <property type="entry name" value="Peptidase_M13_dom_2"/>
</dbReference>
<dbReference type="CDD" id="cd08662">
    <property type="entry name" value="M13"/>
    <property type="match status" value="1"/>
</dbReference>
<keyword evidence="8" id="KW-1133">Transmembrane helix</keyword>
<dbReference type="PROSITE" id="PS51885">
    <property type="entry name" value="NEPRILYSIN"/>
    <property type="match status" value="1"/>
</dbReference>
<dbReference type="PANTHER" id="PTHR11733:SF167">
    <property type="entry name" value="FI17812P1-RELATED"/>
    <property type="match status" value="1"/>
</dbReference>
<dbReference type="Proteomes" id="UP000580250">
    <property type="component" value="Unassembled WGS sequence"/>
</dbReference>
<evidence type="ECO:0000256" key="4">
    <source>
        <dbReference type="ARBA" id="ARBA00022723"/>
    </source>
</evidence>
<dbReference type="EMBL" id="CAJEWN010002777">
    <property type="protein sequence ID" value="CAD2205231.1"/>
    <property type="molecule type" value="Genomic_DNA"/>
</dbReference>
<dbReference type="InterPro" id="IPR008753">
    <property type="entry name" value="Peptidase_M13_N"/>
</dbReference>
<proteinExistence type="inferred from homology"/>
<keyword evidence="6" id="KW-0862">Zinc</keyword>
<organism evidence="11 12">
    <name type="scientific">Meloidogyne enterolobii</name>
    <name type="common">Root-knot nematode worm</name>
    <name type="synonym">Meloidogyne mayaguensis</name>
    <dbReference type="NCBI Taxonomy" id="390850"/>
    <lineage>
        <taxon>Eukaryota</taxon>
        <taxon>Metazoa</taxon>
        <taxon>Ecdysozoa</taxon>
        <taxon>Nematoda</taxon>
        <taxon>Chromadorea</taxon>
        <taxon>Rhabditida</taxon>
        <taxon>Tylenchina</taxon>
        <taxon>Tylenchomorpha</taxon>
        <taxon>Tylenchoidea</taxon>
        <taxon>Meloidogynidae</taxon>
        <taxon>Meloidogyninae</taxon>
        <taxon>Meloidogyne</taxon>
    </lineage>
</organism>
<accession>A0A6V7Y149</accession>
<comment type="similarity">
    <text evidence="2">Belongs to the peptidase M13 family.</text>
</comment>
<keyword evidence="8" id="KW-0472">Membrane</keyword>
<dbReference type="PRINTS" id="PR00786">
    <property type="entry name" value="NEPRILYSIN"/>
</dbReference>
<evidence type="ECO:0000256" key="1">
    <source>
        <dbReference type="ARBA" id="ARBA00001947"/>
    </source>
</evidence>
<evidence type="ECO:0000256" key="7">
    <source>
        <dbReference type="ARBA" id="ARBA00023049"/>
    </source>
</evidence>
<keyword evidence="7" id="KW-0482">Metalloprotease</keyword>
<dbReference type="GO" id="GO:0016485">
    <property type="term" value="P:protein processing"/>
    <property type="evidence" value="ECO:0007669"/>
    <property type="project" value="TreeGrafter"/>
</dbReference>
<dbReference type="Pfam" id="PF05649">
    <property type="entry name" value="Peptidase_M13_N"/>
    <property type="match status" value="1"/>
</dbReference>
<evidence type="ECO:0000256" key="5">
    <source>
        <dbReference type="ARBA" id="ARBA00022801"/>
    </source>
</evidence>
<evidence type="ECO:0000256" key="8">
    <source>
        <dbReference type="SAM" id="Phobius"/>
    </source>
</evidence>
<keyword evidence="5" id="KW-0378">Hydrolase</keyword>
<keyword evidence="3" id="KW-0645">Protease</keyword>
<dbReference type="GO" id="GO:0046872">
    <property type="term" value="F:metal ion binding"/>
    <property type="evidence" value="ECO:0007669"/>
    <property type="project" value="UniProtKB-KW"/>
</dbReference>
<keyword evidence="4" id="KW-0479">Metal-binding</keyword>
<comment type="caution">
    <text evidence="11">The sequence shown here is derived from an EMBL/GenBank/DDBJ whole genome shotgun (WGS) entry which is preliminary data.</text>
</comment>
<dbReference type="GO" id="GO:0005886">
    <property type="term" value="C:plasma membrane"/>
    <property type="evidence" value="ECO:0007669"/>
    <property type="project" value="TreeGrafter"/>
</dbReference>
<gene>
    <name evidence="11" type="ORF">MENT_LOCUS59031</name>
</gene>
<dbReference type="Gene3D" id="1.10.1380.10">
    <property type="entry name" value="Neutral endopeptidase , domain2"/>
    <property type="match status" value="1"/>
</dbReference>
<evidence type="ECO:0000256" key="3">
    <source>
        <dbReference type="ARBA" id="ARBA00022670"/>
    </source>
</evidence>
<dbReference type="AlphaFoldDB" id="A0A6V7Y149"/>
<reference evidence="11 12" key="1">
    <citation type="submission" date="2020-08" db="EMBL/GenBank/DDBJ databases">
        <authorList>
            <person name="Koutsovoulos G."/>
            <person name="Danchin GJ E."/>
        </authorList>
    </citation>
    <scope>NUCLEOTIDE SEQUENCE [LARGE SCALE GENOMIC DNA]</scope>
</reference>
<dbReference type="PANTHER" id="PTHR11733">
    <property type="entry name" value="ZINC METALLOPROTEASE FAMILY M13 NEPRILYSIN-RELATED"/>
    <property type="match status" value="1"/>
</dbReference>
<dbReference type="InterPro" id="IPR024079">
    <property type="entry name" value="MetalloPept_cat_dom_sf"/>
</dbReference>
<evidence type="ECO:0000313" key="11">
    <source>
        <dbReference type="EMBL" id="CAD2205231.1"/>
    </source>
</evidence>
<dbReference type="GO" id="GO:0004222">
    <property type="term" value="F:metalloendopeptidase activity"/>
    <property type="evidence" value="ECO:0007669"/>
    <property type="project" value="InterPro"/>
</dbReference>
<evidence type="ECO:0000256" key="2">
    <source>
        <dbReference type="ARBA" id="ARBA00007357"/>
    </source>
</evidence>
<evidence type="ECO:0000313" key="12">
    <source>
        <dbReference type="Proteomes" id="UP000580250"/>
    </source>
</evidence>
<dbReference type="InterPro" id="IPR018497">
    <property type="entry name" value="Peptidase_M13_C"/>
</dbReference>
<protein>
    <submittedName>
        <fullName evidence="11">Uncharacterized protein</fullName>
    </submittedName>
</protein>
<dbReference type="OrthoDB" id="5781140at2759"/>
<dbReference type="Gene3D" id="3.40.390.10">
    <property type="entry name" value="Collagenase (Catalytic Domain)"/>
    <property type="match status" value="1"/>
</dbReference>
<name>A0A6V7Y149_MELEN</name>
<feature type="domain" description="Peptidase M13 N-terminal" evidence="10">
    <location>
        <begin position="40"/>
        <end position="478"/>
    </location>
</feature>
<evidence type="ECO:0000256" key="6">
    <source>
        <dbReference type="ARBA" id="ARBA00022833"/>
    </source>
</evidence>
<dbReference type="InterPro" id="IPR000718">
    <property type="entry name" value="Peptidase_M13"/>
</dbReference>
<feature type="transmembrane region" description="Helical" evidence="8">
    <location>
        <begin position="7"/>
        <end position="27"/>
    </location>
</feature>
<sequence>MPKTTNFLSIIFILFNFVFTTIFSFKYPELIASLNKKLEPCDDFYKYVCDGFDRKNIPRTDCSEISTTASRRQQTQKILEDLLANPPPSVPNLPQNLIQKLYGFHSACIQSSNKLTQSSDVILSKLNILTQKGNNNKRLFDTDWALKAFPINVFFQLTPLFNTNKPRTNLMRKSLGVQPKSLISNYRERNINKREELLATRYGMIIQNLLEDDVWYSLKQKIQPVLLPSNNLFKGEIIPNCNGTQVKELILSEAERRVRNLFKVENKLAKQLDFNSIYDSGPSGSKNYLKLSQLDTPNAFISAFNWTKFVQNLLSPVGLVVDSQTEIHLSDPSFLQRMGKIIGKFSEQEISDYLDWNTLWTFMPQMDKRYTLHYVNSKPPKVEEEVPASPNYKRCAMTKSWMTTNEKCEKFIEWYFPQIFDRLYLSKHLESGVRTEIGKIYSSVYSEFKRMLENNPWLDTITKGKALTKLQMLQANAVYFERIFDNNYLEGIYRHYNPLRTDVPFAEMVHTFEGASFLRQMATNDYYDSSWLVNAYYSRETNALVSLNGYLNPPIFSKDFLAVMNYAGIGVTLGHELSHAFDDWGSYYNGNGQMEDWLGPQMRAIFQKKKECFVKQYGNSKVQIDGVWINLNGTLTVNENIADNGGLNAAFKAWQVLKRSSSSLDQNIFGKIDGLEEFNGDQLFFIHYAFRQCSRLGSTWLRQRIMTEQHSVVPARVNIPLQNSPHFAKIFACPSGSPMNPVEKCAIW</sequence>
<feature type="domain" description="Peptidase M13 C-terminal" evidence="9">
    <location>
        <begin position="534"/>
        <end position="746"/>
    </location>
</feature>